<dbReference type="EC" id="4.1.1.7" evidence="7"/>
<dbReference type="InterPro" id="IPR012000">
    <property type="entry name" value="Thiamin_PyroP_enz_cen_dom"/>
</dbReference>
<reference evidence="7 8" key="1">
    <citation type="submission" date="2016-01" db="EMBL/GenBank/DDBJ databases">
        <authorList>
            <person name="Oliw E.H."/>
        </authorList>
    </citation>
    <scope>NUCLEOTIDE SEQUENCE [LARGE SCALE GENOMIC DNA]</scope>
    <source>
        <strain evidence="7 8">Zutra 3-1</strain>
    </source>
</reference>
<dbReference type="RefSeq" id="WP_003521951.1">
    <property type="nucleotide sequence ID" value="NZ_LT009749.1"/>
</dbReference>
<dbReference type="Proteomes" id="UP000191987">
    <property type="component" value="Unassembled WGS sequence"/>
</dbReference>
<dbReference type="Pfam" id="PF00205">
    <property type="entry name" value="TPP_enzyme_M"/>
    <property type="match status" value="1"/>
</dbReference>
<keyword evidence="2 3" id="KW-0786">Thiamine pyrophosphate</keyword>
<name>A0A1S7R8Y7_9HYPH</name>
<evidence type="ECO:0000259" key="5">
    <source>
        <dbReference type="Pfam" id="PF02775"/>
    </source>
</evidence>
<dbReference type="InterPro" id="IPR029061">
    <property type="entry name" value="THDP-binding"/>
</dbReference>
<dbReference type="InterPro" id="IPR000399">
    <property type="entry name" value="TPP-bd_CS"/>
</dbReference>
<dbReference type="GO" id="GO:0050695">
    <property type="term" value="F:benzoylformate decarboxylase activity"/>
    <property type="evidence" value="ECO:0007669"/>
    <property type="project" value="UniProtKB-EC"/>
</dbReference>
<evidence type="ECO:0000313" key="7">
    <source>
        <dbReference type="EMBL" id="CUX48937.1"/>
    </source>
</evidence>
<dbReference type="CDD" id="cd02002">
    <property type="entry name" value="TPP_BFDC"/>
    <property type="match status" value="1"/>
</dbReference>
<evidence type="ECO:0000256" key="3">
    <source>
        <dbReference type="RuleBase" id="RU362132"/>
    </source>
</evidence>
<dbReference type="EMBL" id="FBWG01000032">
    <property type="protein sequence ID" value="CUX48937.1"/>
    <property type="molecule type" value="Genomic_DNA"/>
</dbReference>
<dbReference type="PANTHER" id="PTHR18968">
    <property type="entry name" value="THIAMINE PYROPHOSPHATE ENZYMES"/>
    <property type="match status" value="1"/>
</dbReference>
<feature type="domain" description="Thiamine pyrophosphate enzyme TPP-binding" evidence="5">
    <location>
        <begin position="384"/>
        <end position="523"/>
    </location>
</feature>
<dbReference type="Pfam" id="PF02775">
    <property type="entry name" value="TPP_enzyme_C"/>
    <property type="match status" value="1"/>
</dbReference>
<gene>
    <name evidence="7" type="primary">mdlC</name>
    <name evidence="7" type="ORF">AGR7C_Lc140059</name>
</gene>
<evidence type="ECO:0000313" key="8">
    <source>
        <dbReference type="Proteomes" id="UP000191987"/>
    </source>
</evidence>
<dbReference type="InterPro" id="IPR012001">
    <property type="entry name" value="Thiamin_PyroP_enz_TPP-bd_dom"/>
</dbReference>
<evidence type="ECO:0000259" key="6">
    <source>
        <dbReference type="Pfam" id="PF02776"/>
    </source>
</evidence>
<dbReference type="GO" id="GO:0003984">
    <property type="term" value="F:acetolactate synthase activity"/>
    <property type="evidence" value="ECO:0007669"/>
    <property type="project" value="TreeGrafter"/>
</dbReference>
<dbReference type="InterPro" id="IPR011766">
    <property type="entry name" value="TPP_enzyme_TPP-bd"/>
</dbReference>
<evidence type="ECO:0000256" key="1">
    <source>
        <dbReference type="ARBA" id="ARBA00007812"/>
    </source>
</evidence>
<dbReference type="PROSITE" id="PS00187">
    <property type="entry name" value="TPP_ENZYMES"/>
    <property type="match status" value="1"/>
</dbReference>
<dbReference type="SUPFAM" id="SSF52467">
    <property type="entry name" value="DHS-like NAD/FAD-binding domain"/>
    <property type="match status" value="1"/>
</dbReference>
<dbReference type="AlphaFoldDB" id="A0A1S7R8Y7"/>
<dbReference type="GO" id="GO:0019752">
    <property type="term" value="P:carboxylic acid metabolic process"/>
    <property type="evidence" value="ECO:0007669"/>
    <property type="project" value="UniProtKB-ARBA"/>
</dbReference>
<keyword evidence="7" id="KW-0456">Lyase</keyword>
<dbReference type="InterPro" id="IPR045229">
    <property type="entry name" value="TPP_enz"/>
</dbReference>
<dbReference type="GO" id="GO:0030976">
    <property type="term" value="F:thiamine pyrophosphate binding"/>
    <property type="evidence" value="ECO:0007669"/>
    <property type="project" value="InterPro"/>
</dbReference>
<dbReference type="GO" id="GO:0000287">
    <property type="term" value="F:magnesium ion binding"/>
    <property type="evidence" value="ECO:0007669"/>
    <property type="project" value="InterPro"/>
</dbReference>
<feature type="domain" description="Thiamine pyrophosphate enzyme central" evidence="4">
    <location>
        <begin position="192"/>
        <end position="325"/>
    </location>
</feature>
<dbReference type="NCBIfam" id="NF005485">
    <property type="entry name" value="PRK07092.1"/>
    <property type="match status" value="1"/>
</dbReference>
<dbReference type="Pfam" id="PF02776">
    <property type="entry name" value="TPP_enzyme_N"/>
    <property type="match status" value="1"/>
</dbReference>
<dbReference type="Gene3D" id="3.40.50.1220">
    <property type="entry name" value="TPP-binding domain"/>
    <property type="match status" value="1"/>
</dbReference>
<feature type="domain" description="Thiamine pyrophosphate enzyme N-terminal TPP-binding" evidence="6">
    <location>
        <begin position="4"/>
        <end position="107"/>
    </location>
</feature>
<sequence>MVKTVREATYAVLRQHGITKVFGNPGSNELPFLHDFPSDFKYFLGLHEGVVLGMADGYAQATGQPALVNLHAAAGSGNAMGALTNAWNAHSPVIVTAGQQVRTMTGIEPLLTNVDATMLPRPLVKWSHEPASPDEVPHAVARAIHLATMPAPGPVYLSVPYDDWDKPVGAFDEKLGERRVAMAGTPDEKTLESLVTMFATARNPVLVLGHDVDAARAQPHAVALAERLNSPVWAAPSSPRCPYPTSHRLFKGILPAGIATISKLLSGYDLIVVIGAPVLRYHQYEPGSWLPDGARLFAITCDIGEAARAPMGDALIADIGGTLELLAAKVPQTDRPAPTAVSRPERLAEPENGPLAPGNVFDIVDELSPANTVYLNESTSTTAELWERLKMDQQGNYYFCAAGGLGFAMPAALGVKLANPERPVVALIGDGSANYSIQSLWTAAQYDLPVIFIILRNGTYGALRWFAGVLGATDVPGMDVPGIDFCALAKGYGVKAFSVNSCSELREAFSGALGSRVPVLIDVATKAPV</sequence>
<comment type="similarity">
    <text evidence="1 3">Belongs to the TPP enzyme family.</text>
</comment>
<proteinExistence type="inferred from homology"/>
<dbReference type="Gene3D" id="3.40.50.970">
    <property type="match status" value="2"/>
</dbReference>
<evidence type="ECO:0000259" key="4">
    <source>
        <dbReference type="Pfam" id="PF00205"/>
    </source>
</evidence>
<protein>
    <submittedName>
        <fullName evidence="7">Benzoylformate decarboxylase</fullName>
        <ecNumber evidence="7">4.1.1.7</ecNumber>
    </submittedName>
</protein>
<organism evidence="7 8">
    <name type="scientific">Agrobacterium deltaense Zutra 3/1</name>
    <dbReference type="NCBI Taxonomy" id="1183427"/>
    <lineage>
        <taxon>Bacteria</taxon>
        <taxon>Pseudomonadati</taxon>
        <taxon>Pseudomonadota</taxon>
        <taxon>Alphaproteobacteria</taxon>
        <taxon>Hyphomicrobiales</taxon>
        <taxon>Rhizobiaceae</taxon>
        <taxon>Rhizobium/Agrobacterium group</taxon>
        <taxon>Agrobacterium</taxon>
    </lineage>
</organism>
<dbReference type="InterPro" id="IPR029035">
    <property type="entry name" value="DHS-like_NAD/FAD-binding_dom"/>
</dbReference>
<dbReference type="SUPFAM" id="SSF52518">
    <property type="entry name" value="Thiamin diphosphate-binding fold (THDP-binding)"/>
    <property type="match status" value="2"/>
</dbReference>
<dbReference type="CDD" id="cd07035">
    <property type="entry name" value="TPP_PYR_POX_like"/>
    <property type="match status" value="1"/>
</dbReference>
<dbReference type="GO" id="GO:0050660">
    <property type="term" value="F:flavin adenine dinucleotide binding"/>
    <property type="evidence" value="ECO:0007669"/>
    <property type="project" value="TreeGrafter"/>
</dbReference>
<dbReference type="PANTHER" id="PTHR18968:SF133">
    <property type="entry name" value="BENZOYLFORMATE DECARBOXYLASE"/>
    <property type="match status" value="1"/>
</dbReference>
<evidence type="ECO:0000256" key="2">
    <source>
        <dbReference type="ARBA" id="ARBA00023052"/>
    </source>
</evidence>
<accession>A0A1S7R8Y7</accession>